<gene>
    <name evidence="2" type="ORF">ALC60_05176</name>
</gene>
<feature type="region of interest" description="Disordered" evidence="1">
    <location>
        <begin position="32"/>
        <end position="87"/>
    </location>
</feature>
<reference evidence="2 3" key="1">
    <citation type="submission" date="2015-09" db="EMBL/GenBank/DDBJ databases">
        <title>Trachymyrmex zeteki WGS genome.</title>
        <authorList>
            <person name="Nygaard S."/>
            <person name="Hu H."/>
            <person name="Boomsma J."/>
            <person name="Zhang G."/>
        </authorList>
    </citation>
    <scope>NUCLEOTIDE SEQUENCE [LARGE SCALE GENOMIC DNA]</scope>
    <source>
        <strain evidence="2">Tzet28-1</strain>
        <tissue evidence="2">Whole body</tissue>
    </source>
</reference>
<evidence type="ECO:0000313" key="3">
    <source>
        <dbReference type="Proteomes" id="UP000075809"/>
    </source>
</evidence>
<dbReference type="EMBL" id="KQ982482">
    <property type="protein sequence ID" value="KYQ55894.1"/>
    <property type="molecule type" value="Genomic_DNA"/>
</dbReference>
<accession>A0A151X6C8</accession>
<protein>
    <submittedName>
        <fullName evidence="2">Uncharacterized protein</fullName>
    </submittedName>
</protein>
<organism evidence="2 3">
    <name type="scientific">Mycetomoellerius zeteki</name>
    <dbReference type="NCBI Taxonomy" id="64791"/>
    <lineage>
        <taxon>Eukaryota</taxon>
        <taxon>Metazoa</taxon>
        <taxon>Ecdysozoa</taxon>
        <taxon>Arthropoda</taxon>
        <taxon>Hexapoda</taxon>
        <taxon>Insecta</taxon>
        <taxon>Pterygota</taxon>
        <taxon>Neoptera</taxon>
        <taxon>Endopterygota</taxon>
        <taxon>Hymenoptera</taxon>
        <taxon>Apocrita</taxon>
        <taxon>Aculeata</taxon>
        <taxon>Formicoidea</taxon>
        <taxon>Formicidae</taxon>
        <taxon>Myrmicinae</taxon>
        <taxon>Mycetomoellerius</taxon>
    </lineage>
</organism>
<name>A0A151X6C8_9HYME</name>
<evidence type="ECO:0000256" key="1">
    <source>
        <dbReference type="SAM" id="MobiDB-lite"/>
    </source>
</evidence>
<dbReference type="Proteomes" id="UP000075809">
    <property type="component" value="Unassembled WGS sequence"/>
</dbReference>
<feature type="compositionally biased region" description="Acidic residues" evidence="1">
    <location>
        <begin position="60"/>
        <end position="73"/>
    </location>
</feature>
<sequence length="94" mass="10343">MPNAVRGGLAEVLSRRAIDPFVRLAWDPAAINKGRRDEQSGTTVAMSRGMHRLLSNGCRDEDDHDDDDDDEESLNAPGETYADPSLDCIKAFPK</sequence>
<keyword evidence="3" id="KW-1185">Reference proteome</keyword>
<dbReference type="AlphaFoldDB" id="A0A151X6C8"/>
<evidence type="ECO:0000313" key="2">
    <source>
        <dbReference type="EMBL" id="KYQ55894.1"/>
    </source>
</evidence>
<proteinExistence type="predicted"/>